<evidence type="ECO:0000313" key="4">
    <source>
        <dbReference type="EMBL" id="CAF1605323.1"/>
    </source>
</evidence>
<dbReference type="Gene3D" id="1.25.40.10">
    <property type="entry name" value="Tetratricopeptide repeat domain"/>
    <property type="match status" value="1"/>
</dbReference>
<keyword evidence="2 3" id="KW-0802">TPR repeat</keyword>
<protein>
    <recommendedName>
        <fullName evidence="6">Tetratricopeptide repeat protein</fullName>
    </recommendedName>
</protein>
<gene>
    <name evidence="4" type="ORF">KQP761_LOCUS22741</name>
</gene>
<dbReference type="InterPro" id="IPR019734">
    <property type="entry name" value="TPR_rpt"/>
</dbReference>
<dbReference type="InterPro" id="IPR011990">
    <property type="entry name" value="TPR-like_helical_dom_sf"/>
</dbReference>
<evidence type="ECO:0000256" key="2">
    <source>
        <dbReference type="ARBA" id="ARBA00022803"/>
    </source>
</evidence>
<name>A0A816B6L3_9BILA</name>
<proteinExistence type="predicted"/>
<dbReference type="Proteomes" id="UP000663834">
    <property type="component" value="Unassembled WGS sequence"/>
</dbReference>
<dbReference type="PROSITE" id="PS50005">
    <property type="entry name" value="TPR"/>
    <property type="match status" value="1"/>
</dbReference>
<organism evidence="4 5">
    <name type="scientific">Rotaria magnacalcarata</name>
    <dbReference type="NCBI Taxonomy" id="392030"/>
    <lineage>
        <taxon>Eukaryota</taxon>
        <taxon>Metazoa</taxon>
        <taxon>Spiralia</taxon>
        <taxon>Gnathifera</taxon>
        <taxon>Rotifera</taxon>
        <taxon>Eurotatoria</taxon>
        <taxon>Bdelloidea</taxon>
        <taxon>Philodinida</taxon>
        <taxon>Philodinidae</taxon>
        <taxon>Rotaria</taxon>
    </lineage>
</organism>
<dbReference type="AlphaFoldDB" id="A0A816B6L3"/>
<keyword evidence="1" id="KW-0677">Repeat</keyword>
<evidence type="ECO:0008006" key="6">
    <source>
        <dbReference type="Google" id="ProtNLM"/>
    </source>
</evidence>
<dbReference type="PANTHER" id="PTHR45641">
    <property type="entry name" value="TETRATRICOPEPTIDE REPEAT PROTEIN (AFU_ORTHOLOGUE AFUA_6G03870)"/>
    <property type="match status" value="1"/>
</dbReference>
<dbReference type="PANTHER" id="PTHR45641:SF19">
    <property type="entry name" value="NEPHROCYSTIN-3"/>
    <property type="match status" value="1"/>
</dbReference>
<feature type="repeat" description="TPR" evidence="3">
    <location>
        <begin position="177"/>
        <end position="210"/>
    </location>
</feature>
<dbReference type="OrthoDB" id="10422710at2759"/>
<dbReference type="EMBL" id="CAJNOW010012010">
    <property type="protein sequence ID" value="CAF1605323.1"/>
    <property type="molecule type" value="Genomic_DNA"/>
</dbReference>
<evidence type="ECO:0000256" key="1">
    <source>
        <dbReference type="ARBA" id="ARBA00022737"/>
    </source>
</evidence>
<dbReference type="SUPFAM" id="SSF48452">
    <property type="entry name" value="TPR-like"/>
    <property type="match status" value="1"/>
</dbReference>
<comment type="caution">
    <text evidence="4">The sequence shown here is derived from an EMBL/GenBank/DDBJ whole genome shotgun (WGS) entry which is preliminary data.</text>
</comment>
<reference evidence="4" key="1">
    <citation type="submission" date="2021-02" db="EMBL/GenBank/DDBJ databases">
        <authorList>
            <person name="Nowell W R."/>
        </authorList>
    </citation>
    <scope>NUCLEOTIDE SEQUENCE</scope>
</reference>
<accession>A0A816B6L3</accession>
<sequence length="272" mass="30669">MFANACEVNSDTIKVVFKMTIDPTLESTPYVETQKICAHEAEEEILFSMHSICRINYCQPMKCSDDVWEISLILTSDNDPELQAITGAIRDQVNDVPGWHCVASLFLILGKFKEVHEIYDNLLQLQQTNDIGEITNLLQFHGIAKLGEGNPDDSIKLLKEAIKRGQPDLPVTQAILDSVYVNMGMSYFQKVGYPKAISFYEKALKSKIESLPNSRHFVGKLYNNISVVYCTMGQQTKADSIFKKAEERLGFLPDKHYELTAIQANVGNMSFD</sequence>
<evidence type="ECO:0000313" key="5">
    <source>
        <dbReference type="Proteomes" id="UP000663834"/>
    </source>
</evidence>
<evidence type="ECO:0000256" key="3">
    <source>
        <dbReference type="PROSITE-ProRule" id="PRU00339"/>
    </source>
</evidence>